<dbReference type="InterPro" id="IPR032710">
    <property type="entry name" value="NTF2-like_dom_sf"/>
</dbReference>
<gene>
    <name evidence="1" type="ORF">HH308_26705</name>
</gene>
<sequence length="118" mass="13325">MSRAVRVVERYIYELYNDGQIALVDEICGDPMIRHSAGSTTALTRAEQRSRIQHDLAAHDPKFTVVTLVGDDEHASLTWNAQRLRNGERLCGIEIFRVSGAGVITDVWNSNYFEGEWS</sequence>
<evidence type="ECO:0008006" key="3">
    <source>
        <dbReference type="Google" id="ProtNLM"/>
    </source>
</evidence>
<reference evidence="1 2" key="1">
    <citation type="submission" date="2020-04" db="EMBL/GenBank/DDBJ databases">
        <title>Gordonia sp. nov. TBRC 11910.</title>
        <authorList>
            <person name="Suriyachadkun C."/>
        </authorList>
    </citation>
    <scope>NUCLEOTIDE SEQUENCE [LARGE SCALE GENOMIC DNA]</scope>
    <source>
        <strain evidence="1 2">TBRC 11910</strain>
    </source>
</reference>
<comment type="caution">
    <text evidence="1">The sequence shown here is derived from an EMBL/GenBank/DDBJ whole genome shotgun (WGS) entry which is preliminary data.</text>
</comment>
<name>A0A848L1D9_9ACTN</name>
<protein>
    <recommendedName>
        <fullName evidence="3">SnoaL-like domain-containing protein</fullName>
    </recommendedName>
</protein>
<proteinExistence type="predicted"/>
<evidence type="ECO:0000313" key="2">
    <source>
        <dbReference type="Proteomes" id="UP000550729"/>
    </source>
</evidence>
<evidence type="ECO:0000313" key="1">
    <source>
        <dbReference type="EMBL" id="NMO04820.1"/>
    </source>
</evidence>
<dbReference type="Proteomes" id="UP000550729">
    <property type="component" value="Unassembled WGS sequence"/>
</dbReference>
<dbReference type="EMBL" id="JABBNB010000042">
    <property type="protein sequence ID" value="NMO04820.1"/>
    <property type="molecule type" value="Genomic_DNA"/>
</dbReference>
<dbReference type="SUPFAM" id="SSF54427">
    <property type="entry name" value="NTF2-like"/>
    <property type="match status" value="1"/>
</dbReference>
<dbReference type="Gene3D" id="3.10.450.50">
    <property type="match status" value="1"/>
</dbReference>
<accession>A0A848L1D9</accession>
<organism evidence="1 2">
    <name type="scientific">Gordonia asplenii</name>
    <dbReference type="NCBI Taxonomy" id="2725283"/>
    <lineage>
        <taxon>Bacteria</taxon>
        <taxon>Bacillati</taxon>
        <taxon>Actinomycetota</taxon>
        <taxon>Actinomycetes</taxon>
        <taxon>Mycobacteriales</taxon>
        <taxon>Gordoniaceae</taxon>
        <taxon>Gordonia</taxon>
    </lineage>
</organism>
<dbReference type="RefSeq" id="WP_170197327.1">
    <property type="nucleotide sequence ID" value="NZ_JABBNB010000042.1"/>
</dbReference>
<dbReference type="AlphaFoldDB" id="A0A848L1D9"/>
<keyword evidence="2" id="KW-1185">Reference proteome</keyword>